<dbReference type="Proteomes" id="UP000011058">
    <property type="component" value="Chromosome"/>
</dbReference>
<keyword evidence="2" id="KW-1185">Reference proteome</keyword>
<dbReference type="STRING" id="1166018.FAES_0577"/>
<dbReference type="AlphaFoldDB" id="I0K385"/>
<dbReference type="KEGG" id="fae:FAES_0577"/>
<sequence length="86" mass="9909">MTPPRTCARCQSEKIMFPVRFNNHIHEIYAQPGLYLTSPKEPGAWVQLTDRATYPSLAAVCGECGYIEQYVEKPDDAWAKWQKGYR</sequence>
<organism evidence="1 2">
    <name type="scientific">Fibrella aestuarina BUZ 2</name>
    <dbReference type="NCBI Taxonomy" id="1166018"/>
    <lineage>
        <taxon>Bacteria</taxon>
        <taxon>Pseudomonadati</taxon>
        <taxon>Bacteroidota</taxon>
        <taxon>Cytophagia</taxon>
        <taxon>Cytophagales</taxon>
        <taxon>Spirosomataceae</taxon>
        <taxon>Fibrella</taxon>
    </lineage>
</organism>
<gene>
    <name evidence="1" type="ORF">FAES_0577</name>
</gene>
<evidence type="ECO:0000313" key="1">
    <source>
        <dbReference type="EMBL" id="CCG98588.1"/>
    </source>
</evidence>
<proteinExistence type="predicted"/>
<reference evidence="1 2" key="1">
    <citation type="journal article" date="2012" name="J. Bacteriol.">
        <title>Genome Sequence of Fibrella aestuarina BUZ 2T, a Filamentous Marine Bacterium.</title>
        <authorList>
            <person name="Filippini M."/>
            <person name="Qi W."/>
            <person name="Blom J."/>
            <person name="Goesmann A."/>
            <person name="Smits T.H."/>
            <person name="Bagheri H.C."/>
        </authorList>
    </citation>
    <scope>NUCLEOTIDE SEQUENCE [LARGE SCALE GENOMIC DNA]</scope>
    <source>
        <strain evidence="2">BUZ 2T</strain>
    </source>
</reference>
<evidence type="ECO:0000313" key="2">
    <source>
        <dbReference type="Proteomes" id="UP000011058"/>
    </source>
</evidence>
<dbReference type="HOGENOM" id="CLU_2493281_0_0_10"/>
<dbReference type="RefSeq" id="WP_015329688.1">
    <property type="nucleotide sequence ID" value="NC_020054.1"/>
</dbReference>
<dbReference type="OrthoDB" id="1551269at2"/>
<dbReference type="EMBL" id="HE796683">
    <property type="protein sequence ID" value="CCG98588.1"/>
    <property type="molecule type" value="Genomic_DNA"/>
</dbReference>
<protein>
    <submittedName>
        <fullName evidence="1">Uncharacterized protein</fullName>
    </submittedName>
</protein>
<accession>I0K385</accession>
<name>I0K385_9BACT</name>